<feature type="region of interest" description="Disordered" evidence="9">
    <location>
        <begin position="513"/>
        <end position="539"/>
    </location>
</feature>
<feature type="domain" description="Conserved oligomeric Golgi complex subunit 3 C-terminal" evidence="11">
    <location>
        <begin position="288"/>
        <end position="647"/>
    </location>
</feature>
<keyword evidence="6" id="KW-0333">Golgi apparatus</keyword>
<keyword evidence="5" id="KW-0653">Protein transport</keyword>
<dbReference type="AlphaFoldDB" id="F6R901"/>
<dbReference type="Ensembl" id="ENSCINT00000009990.3">
    <property type="protein sequence ID" value="ENSCINP00000009990.3"/>
    <property type="gene ID" value="ENSCING00000004827.3"/>
</dbReference>
<evidence type="ECO:0000259" key="10">
    <source>
        <dbReference type="Pfam" id="PF04136"/>
    </source>
</evidence>
<dbReference type="GO" id="GO:0005801">
    <property type="term" value="C:cis-Golgi network"/>
    <property type="evidence" value="ECO:0007669"/>
    <property type="project" value="InterPro"/>
</dbReference>
<keyword evidence="7" id="KW-0472">Membrane</keyword>
<evidence type="ECO:0000256" key="6">
    <source>
        <dbReference type="ARBA" id="ARBA00023034"/>
    </source>
</evidence>
<evidence type="ECO:0000256" key="2">
    <source>
        <dbReference type="ARBA" id="ARBA00009936"/>
    </source>
</evidence>
<feature type="compositionally biased region" description="Low complexity" evidence="9">
    <location>
        <begin position="518"/>
        <end position="532"/>
    </location>
</feature>
<dbReference type="EMBL" id="EAAA01002581">
    <property type="status" value="NOT_ANNOTATED_CDS"/>
    <property type="molecule type" value="Genomic_DNA"/>
</dbReference>
<dbReference type="GO" id="GO:0000139">
    <property type="term" value="C:Golgi membrane"/>
    <property type="evidence" value="ECO:0007669"/>
    <property type="project" value="UniProtKB-SubCell"/>
</dbReference>
<comment type="subcellular location">
    <subcellularLocation>
        <location evidence="1">Golgi apparatus membrane</location>
        <topology evidence="1">Peripheral membrane protein</topology>
    </subcellularLocation>
</comment>
<evidence type="ECO:0000256" key="8">
    <source>
        <dbReference type="ARBA" id="ARBA00031339"/>
    </source>
</evidence>
<proteinExistence type="inferred from homology"/>
<evidence type="ECO:0000256" key="1">
    <source>
        <dbReference type="ARBA" id="ARBA00004395"/>
    </source>
</evidence>
<name>F6R901_CIOIN</name>
<keyword evidence="13" id="KW-1185">Reference proteome</keyword>
<dbReference type="GO" id="GO:0006886">
    <property type="term" value="P:intracellular protein transport"/>
    <property type="evidence" value="ECO:0007669"/>
    <property type="project" value="InterPro"/>
</dbReference>
<dbReference type="InterPro" id="IPR007265">
    <property type="entry name" value="COG_su3"/>
</dbReference>
<keyword evidence="4" id="KW-0813">Transport</keyword>
<protein>
    <recommendedName>
        <fullName evidence="3">Conserved oligomeric Golgi complex subunit 3</fullName>
    </recommendedName>
    <alternativeName>
        <fullName evidence="8">Component of oligomeric Golgi complex 3</fullName>
    </alternativeName>
</protein>
<evidence type="ECO:0000256" key="5">
    <source>
        <dbReference type="ARBA" id="ARBA00022927"/>
    </source>
</evidence>
<dbReference type="OMA" id="DEFELWG"/>
<dbReference type="PANTHER" id="PTHR13302">
    <property type="entry name" value="CONSERVED OLIGOMERIC GOLGI COMPLEX COMPONENT 3"/>
    <property type="match status" value="1"/>
</dbReference>
<dbReference type="InParanoid" id="F6R901"/>
<dbReference type="Pfam" id="PF04136">
    <property type="entry name" value="COG3_N"/>
    <property type="match status" value="1"/>
</dbReference>
<reference evidence="12" key="3">
    <citation type="submission" date="2025-08" db="UniProtKB">
        <authorList>
            <consortium name="Ensembl"/>
        </authorList>
    </citation>
    <scope>IDENTIFICATION</scope>
</reference>
<dbReference type="FunCoup" id="F6R901">
    <property type="interactions" value="306"/>
</dbReference>
<feature type="domain" description="Conserved oligomeric Golgi complex subunit 3 N-terminal" evidence="10">
    <location>
        <begin position="124"/>
        <end position="266"/>
    </location>
</feature>
<reference evidence="12" key="4">
    <citation type="submission" date="2025-09" db="UniProtKB">
        <authorList>
            <consortium name="Ensembl"/>
        </authorList>
    </citation>
    <scope>IDENTIFICATION</scope>
</reference>
<evidence type="ECO:0000256" key="4">
    <source>
        <dbReference type="ARBA" id="ARBA00022448"/>
    </source>
</evidence>
<dbReference type="GO" id="GO:0017119">
    <property type="term" value="C:Golgi transport complex"/>
    <property type="evidence" value="ECO:0000318"/>
    <property type="project" value="GO_Central"/>
</dbReference>
<evidence type="ECO:0000313" key="13">
    <source>
        <dbReference type="Proteomes" id="UP000008144"/>
    </source>
</evidence>
<evidence type="ECO:0000256" key="3">
    <source>
        <dbReference type="ARBA" id="ARBA00020976"/>
    </source>
</evidence>
<dbReference type="Pfam" id="PF20671">
    <property type="entry name" value="COG3_C"/>
    <property type="match status" value="1"/>
</dbReference>
<dbReference type="GO" id="GO:0006891">
    <property type="term" value="P:intra-Golgi vesicle-mediated transport"/>
    <property type="evidence" value="ECO:0000318"/>
    <property type="project" value="GO_Central"/>
</dbReference>
<dbReference type="InterPro" id="IPR048685">
    <property type="entry name" value="COG3_C"/>
</dbReference>
<comment type="similarity">
    <text evidence="2">Belongs to the COG3 family.</text>
</comment>
<dbReference type="GeneTree" id="ENSGT00390000015682"/>
<evidence type="ECO:0000256" key="9">
    <source>
        <dbReference type="SAM" id="MobiDB-lite"/>
    </source>
</evidence>
<reference evidence="12" key="2">
    <citation type="journal article" date="2008" name="Genome Biol.">
        <title>Improved genome assembly and evidence-based global gene model set for the chordate Ciona intestinalis: new insight into intron and operon populations.</title>
        <authorList>
            <person name="Satou Y."/>
            <person name="Mineta K."/>
            <person name="Ogasawara M."/>
            <person name="Sasakura Y."/>
            <person name="Shoguchi E."/>
            <person name="Ueno K."/>
            <person name="Yamada L."/>
            <person name="Matsumoto J."/>
            <person name="Wasserscheid J."/>
            <person name="Dewar K."/>
            <person name="Wiley G.B."/>
            <person name="Macmil S.L."/>
            <person name="Roe B.A."/>
            <person name="Zeller R.W."/>
            <person name="Hastings K.E."/>
            <person name="Lemaire P."/>
            <person name="Lindquist E."/>
            <person name="Endo T."/>
            <person name="Hotta K."/>
            <person name="Inaba K."/>
        </authorList>
    </citation>
    <scope>NUCLEOTIDE SEQUENCE [LARGE SCALE GENOMIC DNA]</scope>
    <source>
        <strain evidence="12">wild type</strain>
    </source>
</reference>
<evidence type="ECO:0000259" key="11">
    <source>
        <dbReference type="Pfam" id="PF20671"/>
    </source>
</evidence>
<sequence>SSLMASDHISTISTMERLSLWNATDNTGLATLNELQQDSFLELAAIGSNRALPIEVPLTEPVNITPNVLDSHAIPGSVEDVLTKGFTKLGMAGEKIENAQQFYSWFSQIEEEVRSVERKRFTEHVETLKQHREYCQYITQDVNKALQYLDDLEKEYVYVSTKSNALHEACEHLLADQTALFSVAETIHENLDYFNEVSRMNTKLSSPNISVTSEDFRSMLSKIEECIEFMQAHPAYKDSAEYVIKYKTCLTKALGMIKLYVVNSLESTKQAILNRKSEAFGSGNDAFTLYYGKFRTNAPKIKALMEQIEQRSVCSQEYQQIVVDIHQCYFTQRETLLSPSVTSAMLELLNANKQDHCALVRSGCSFMVHVCEDEHQLYGHFFSSQSKKLYEMLLRLCGNLYDMLRPLIIHVYHLETLAELCNILKMEMIDDHVQNNPEQLQAFHSVALQMLEDVQERLVFRANIHIRDDIRGYKPSPGDIMYPEKLEMMEEIARNIKASAKVEKDTFTEIQLTESPQDSLSDVDVASSSKSSNGKLDEKFHTSPADMHGMWYPTVRRVLVCLSKLYRCIDKAIFQGLSQEALEACVRSLVEASNMIKARAPLKPGSSENRTTDAQLFLIKHLLILREQIAPFQAEFAIRETQLDFSRTKDAAFRFVLEPKLIPNLLSVSSNALLQFVYEGAPEVKEFYIDSKKDVDRQLKSVCENFIEHQTMLYCQPLSEFLQKASKLVSMNQEDSNVSVSLRQQDFASAEQVQQLVGGVYRNLKLMVKKTAYVMSLYLANKETEKILFKPIKLNVQHVFQQLNMLLLENYSDEDKAIIAAPTSDQIALLMSTAF</sequence>
<dbReference type="STRING" id="7719.ENSCINP00000009990"/>
<reference evidence="13" key="1">
    <citation type="journal article" date="2002" name="Science">
        <title>The draft genome of Ciona intestinalis: insights into chordate and vertebrate origins.</title>
        <authorList>
            <person name="Dehal P."/>
            <person name="Satou Y."/>
            <person name="Campbell R.K."/>
            <person name="Chapman J."/>
            <person name="Degnan B."/>
            <person name="De Tomaso A."/>
            <person name="Davidson B."/>
            <person name="Di Gregorio A."/>
            <person name="Gelpke M."/>
            <person name="Goodstein D.M."/>
            <person name="Harafuji N."/>
            <person name="Hastings K.E."/>
            <person name="Ho I."/>
            <person name="Hotta K."/>
            <person name="Huang W."/>
            <person name="Kawashima T."/>
            <person name="Lemaire P."/>
            <person name="Martinez D."/>
            <person name="Meinertzhagen I.A."/>
            <person name="Necula S."/>
            <person name="Nonaka M."/>
            <person name="Putnam N."/>
            <person name="Rash S."/>
            <person name="Saiga H."/>
            <person name="Satake M."/>
            <person name="Terry A."/>
            <person name="Yamada L."/>
            <person name="Wang H.G."/>
            <person name="Awazu S."/>
            <person name="Azumi K."/>
            <person name="Boore J."/>
            <person name="Branno M."/>
            <person name="Chin-Bow S."/>
            <person name="DeSantis R."/>
            <person name="Doyle S."/>
            <person name="Francino P."/>
            <person name="Keys D.N."/>
            <person name="Haga S."/>
            <person name="Hayashi H."/>
            <person name="Hino K."/>
            <person name="Imai K.S."/>
            <person name="Inaba K."/>
            <person name="Kano S."/>
            <person name="Kobayashi K."/>
            <person name="Kobayashi M."/>
            <person name="Lee B.I."/>
            <person name="Makabe K.W."/>
            <person name="Manohar C."/>
            <person name="Matassi G."/>
            <person name="Medina M."/>
            <person name="Mochizuki Y."/>
            <person name="Mount S."/>
            <person name="Morishita T."/>
            <person name="Miura S."/>
            <person name="Nakayama A."/>
            <person name="Nishizaka S."/>
            <person name="Nomoto H."/>
            <person name="Ohta F."/>
            <person name="Oishi K."/>
            <person name="Rigoutsos I."/>
            <person name="Sano M."/>
            <person name="Sasaki A."/>
            <person name="Sasakura Y."/>
            <person name="Shoguchi E."/>
            <person name="Shin-i T."/>
            <person name="Spagnuolo A."/>
            <person name="Stainier D."/>
            <person name="Suzuki M.M."/>
            <person name="Tassy O."/>
            <person name="Takatori N."/>
            <person name="Tokuoka M."/>
            <person name="Yagi K."/>
            <person name="Yoshizaki F."/>
            <person name="Wada S."/>
            <person name="Zhang C."/>
            <person name="Hyatt P.D."/>
            <person name="Larimer F."/>
            <person name="Detter C."/>
            <person name="Doggett N."/>
            <person name="Glavina T."/>
            <person name="Hawkins T."/>
            <person name="Richardson P."/>
            <person name="Lucas S."/>
            <person name="Kohara Y."/>
            <person name="Levine M."/>
            <person name="Satoh N."/>
            <person name="Rokhsar D.S."/>
        </authorList>
    </citation>
    <scope>NUCLEOTIDE SEQUENCE [LARGE SCALE GENOMIC DNA]</scope>
</reference>
<dbReference type="PANTHER" id="PTHR13302:SF8">
    <property type="entry name" value="CONSERVED OLIGOMERIC GOLGI COMPLEX SUBUNIT 3"/>
    <property type="match status" value="1"/>
</dbReference>
<evidence type="ECO:0000313" key="12">
    <source>
        <dbReference type="Ensembl" id="ENSCINP00000009990.3"/>
    </source>
</evidence>
<dbReference type="Proteomes" id="UP000008144">
    <property type="component" value="Chromosome 8"/>
</dbReference>
<accession>F6R901</accession>
<evidence type="ECO:0000256" key="7">
    <source>
        <dbReference type="ARBA" id="ARBA00023136"/>
    </source>
</evidence>
<dbReference type="HOGENOM" id="CLU_011639_1_1_1"/>
<dbReference type="GO" id="GO:0007030">
    <property type="term" value="P:Golgi organization"/>
    <property type="evidence" value="ECO:0000318"/>
    <property type="project" value="GO_Central"/>
</dbReference>
<dbReference type="InterPro" id="IPR048320">
    <property type="entry name" value="COG3_N"/>
</dbReference>
<organism evidence="12 13">
    <name type="scientific">Ciona intestinalis</name>
    <name type="common">Transparent sea squirt</name>
    <name type="synonym">Ascidia intestinalis</name>
    <dbReference type="NCBI Taxonomy" id="7719"/>
    <lineage>
        <taxon>Eukaryota</taxon>
        <taxon>Metazoa</taxon>
        <taxon>Chordata</taxon>
        <taxon>Tunicata</taxon>
        <taxon>Ascidiacea</taxon>
        <taxon>Phlebobranchia</taxon>
        <taxon>Cionidae</taxon>
        <taxon>Ciona</taxon>
    </lineage>
</organism>